<dbReference type="FunFam" id="3.90.230.10:FF:000009">
    <property type="entry name" value="xaa-Pro aminopeptidase 2"/>
    <property type="match status" value="1"/>
</dbReference>
<dbReference type="PANTHER" id="PTHR43763">
    <property type="entry name" value="XAA-PRO AMINOPEPTIDASE 1"/>
    <property type="match status" value="1"/>
</dbReference>
<dbReference type="Proteomes" id="UP000095706">
    <property type="component" value="Unassembled WGS sequence"/>
</dbReference>
<dbReference type="InterPro" id="IPR050422">
    <property type="entry name" value="X-Pro_aminopeptidase_P"/>
</dbReference>
<feature type="domain" description="Peptidase M24" evidence="4">
    <location>
        <begin position="305"/>
        <end position="524"/>
    </location>
</feature>
<evidence type="ECO:0000256" key="1">
    <source>
        <dbReference type="ARBA" id="ARBA00008766"/>
    </source>
</evidence>
<dbReference type="GO" id="GO:0102009">
    <property type="term" value="F:proline dipeptidase activity"/>
    <property type="evidence" value="ECO:0007669"/>
    <property type="project" value="UniProtKB-EC"/>
</dbReference>
<evidence type="ECO:0000259" key="5">
    <source>
        <dbReference type="Pfam" id="PF01321"/>
    </source>
</evidence>
<dbReference type="InterPro" id="IPR029149">
    <property type="entry name" value="Creatin/AminoP/Spt16_N"/>
</dbReference>
<keyword evidence="7" id="KW-0224">Dipeptidase</keyword>
<accession>A0A174H204</accession>
<proteinExistence type="inferred from homology"/>
<dbReference type="CDD" id="cd01085">
    <property type="entry name" value="APP"/>
    <property type="match status" value="1"/>
</dbReference>
<dbReference type="Gene3D" id="3.40.350.10">
    <property type="entry name" value="Creatinase/prolidase N-terminal domain"/>
    <property type="match status" value="2"/>
</dbReference>
<dbReference type="Pfam" id="PF00557">
    <property type="entry name" value="Peptidase_M24"/>
    <property type="match status" value="1"/>
</dbReference>
<protein>
    <submittedName>
        <fullName evidence="7">Xaa-Pro dipeptidase</fullName>
        <ecNumber evidence="7">3.4.13.9</ecNumber>
    </submittedName>
</protein>
<dbReference type="GO" id="GO:0070006">
    <property type="term" value="F:metalloaminopeptidase activity"/>
    <property type="evidence" value="ECO:0007669"/>
    <property type="project" value="InterPro"/>
</dbReference>
<dbReference type="InterPro" id="IPR000994">
    <property type="entry name" value="Pept_M24"/>
</dbReference>
<dbReference type="FunFam" id="3.40.350.10:FF:000003">
    <property type="entry name" value="Xaa-pro aminopeptidase P"/>
    <property type="match status" value="1"/>
</dbReference>
<evidence type="ECO:0000313" key="8">
    <source>
        <dbReference type="Proteomes" id="UP000095706"/>
    </source>
</evidence>
<dbReference type="InterPro" id="IPR032416">
    <property type="entry name" value="Peptidase_M24_C"/>
</dbReference>
<evidence type="ECO:0000259" key="6">
    <source>
        <dbReference type="Pfam" id="PF16188"/>
    </source>
</evidence>
<dbReference type="GO" id="GO:0005737">
    <property type="term" value="C:cytoplasm"/>
    <property type="evidence" value="ECO:0007669"/>
    <property type="project" value="UniProtKB-ARBA"/>
</dbReference>
<comment type="similarity">
    <text evidence="1">Belongs to the peptidase M24B family.</text>
</comment>
<feature type="domain" description="Creatinase N-terminal" evidence="5">
    <location>
        <begin position="5"/>
        <end position="130"/>
    </location>
</feature>
<dbReference type="Pfam" id="PF01321">
    <property type="entry name" value="Creatinase_N"/>
    <property type="match status" value="1"/>
</dbReference>
<dbReference type="EMBL" id="CYYV01000012">
    <property type="protein sequence ID" value="CUO68271.1"/>
    <property type="molecule type" value="Genomic_DNA"/>
</dbReference>
<evidence type="ECO:0000259" key="4">
    <source>
        <dbReference type="Pfam" id="PF00557"/>
    </source>
</evidence>
<dbReference type="InterPro" id="IPR000587">
    <property type="entry name" value="Creatinase_N"/>
</dbReference>
<evidence type="ECO:0000313" key="7">
    <source>
        <dbReference type="EMBL" id="CUO68271.1"/>
    </source>
</evidence>
<dbReference type="PANTHER" id="PTHR43763:SF6">
    <property type="entry name" value="XAA-PRO AMINOPEPTIDASE 1"/>
    <property type="match status" value="1"/>
</dbReference>
<dbReference type="Pfam" id="PF16188">
    <property type="entry name" value="Peptidase_M24_C"/>
    <property type="match status" value="1"/>
</dbReference>
<keyword evidence="2" id="KW-0479">Metal-binding</keyword>
<evidence type="ECO:0000256" key="3">
    <source>
        <dbReference type="ARBA" id="ARBA00022801"/>
    </source>
</evidence>
<dbReference type="AlphaFoldDB" id="A0A174H204"/>
<evidence type="ECO:0000256" key="2">
    <source>
        <dbReference type="ARBA" id="ARBA00022723"/>
    </source>
</evidence>
<keyword evidence="7" id="KW-0645">Protease</keyword>
<feature type="domain" description="Peptidase M24 C-terminal" evidence="6">
    <location>
        <begin position="533"/>
        <end position="593"/>
    </location>
</feature>
<dbReference type="InterPro" id="IPR033740">
    <property type="entry name" value="Pept_M24B"/>
</dbReference>
<dbReference type="GO" id="GO:0046872">
    <property type="term" value="F:metal ion binding"/>
    <property type="evidence" value="ECO:0007669"/>
    <property type="project" value="UniProtKB-KW"/>
</dbReference>
<reference evidence="7 8" key="1">
    <citation type="submission" date="2015-09" db="EMBL/GenBank/DDBJ databases">
        <authorList>
            <consortium name="Pathogen Informatics"/>
        </authorList>
    </citation>
    <scope>NUCLEOTIDE SEQUENCE [LARGE SCALE GENOMIC DNA]</scope>
    <source>
        <strain evidence="7 8">2789STDY5608849</strain>
    </source>
</reference>
<dbReference type="RefSeq" id="WP_055228286.1">
    <property type="nucleotide sequence ID" value="NZ_CYYV01000012.1"/>
</dbReference>
<keyword evidence="3 7" id="KW-0378">Hydrolase</keyword>
<dbReference type="InterPro" id="IPR036005">
    <property type="entry name" value="Creatinase/aminopeptidase-like"/>
</dbReference>
<dbReference type="Gene3D" id="3.90.230.10">
    <property type="entry name" value="Creatinase/methionine aminopeptidase superfamily"/>
    <property type="match status" value="1"/>
</dbReference>
<dbReference type="SUPFAM" id="SSF55920">
    <property type="entry name" value="Creatinase/aminopeptidase"/>
    <property type="match status" value="1"/>
</dbReference>
<organism evidence="7 8">
    <name type="scientific">Fusicatenibacter saccharivorans</name>
    <dbReference type="NCBI Taxonomy" id="1150298"/>
    <lineage>
        <taxon>Bacteria</taxon>
        <taxon>Bacillati</taxon>
        <taxon>Bacillota</taxon>
        <taxon>Clostridia</taxon>
        <taxon>Lachnospirales</taxon>
        <taxon>Lachnospiraceae</taxon>
        <taxon>Fusicatenibacter</taxon>
    </lineage>
</organism>
<dbReference type="Pfam" id="PF16189">
    <property type="entry name" value="Creatinase_N_2"/>
    <property type="match status" value="1"/>
</dbReference>
<name>A0A174H204_9FIRM</name>
<gene>
    <name evidence="7" type="primary">pepQ</name>
    <name evidence="7" type="ORF">ERS852406_02569</name>
</gene>
<dbReference type="EC" id="3.4.13.9" evidence="7"/>
<dbReference type="SUPFAM" id="SSF53092">
    <property type="entry name" value="Creatinase/prolidase N-terminal domain"/>
    <property type="match status" value="2"/>
</dbReference>
<sequence length="595" mass="66989">MIPERLAALREKMRAYGVDAYLVPTADYHESEYVGTYFKARTYITGFTGSAGTAVITQDEACLWTDGRYFVQAAKELAGTGVTLMKMGQEGVPTVEEYLQANTKEGMTIGFDGRVVNEMLGETLEKTLPERFLSYRSDLIGEIWSDRPALSAEPVWILDSKYTGESAADRLAKVREKMKENGAEVHILTALDDIAWMLNIRGNDIPCNPVVLSYLILTETEGHLFIQEATLNDEVKQYLAGLGISIHPYDAVYDFAASITGKTILLEKAKVNYTICQSVMGENTIVNVMNPASSLKAVKTPVEMENIRKAHIKDGVAVTRFVYWLKKNIGKIPMDEVSVAEKLESFRKEQEGYIEPSFGTISAYGPNAAMCHYQATKEDFSVLQPKGMYLVDSGGQYYEGTTDITRTIVVGPLTEEEKEHFTITTMGTLRLGNAKFLHGCIGINLDYLARQAFWERGLDFNHGTGHGVGYLLNVHERPNGFRWKMVPERMENAVLEEGMLTSDEPGIYIEGSHGIRTENLMLCRKAEKNMYGQFMRFEFVTMVPIDLDGIDTQYMTEKDVELLNNYHKEVYEKISPYLEGDEKEWLKEATRPISK</sequence>